<feature type="transmembrane region" description="Helical" evidence="8">
    <location>
        <begin position="196"/>
        <end position="218"/>
    </location>
</feature>
<dbReference type="InterPro" id="IPR050277">
    <property type="entry name" value="Sodium:Solute_Symporter"/>
</dbReference>
<evidence type="ECO:0000256" key="5">
    <source>
        <dbReference type="ARBA" id="ARBA00022989"/>
    </source>
</evidence>
<dbReference type="AlphaFoldDB" id="A0A076N2J6"/>
<feature type="transmembrane region" description="Helical" evidence="8">
    <location>
        <begin position="87"/>
        <end position="107"/>
    </location>
</feature>
<evidence type="ECO:0000313" key="10">
    <source>
        <dbReference type="Proteomes" id="UP000062973"/>
    </source>
</evidence>
<organism evidence="9 10">
    <name type="scientific">Amycolatopsis methanolica 239</name>
    <dbReference type="NCBI Taxonomy" id="1068978"/>
    <lineage>
        <taxon>Bacteria</taxon>
        <taxon>Bacillati</taxon>
        <taxon>Actinomycetota</taxon>
        <taxon>Actinomycetes</taxon>
        <taxon>Pseudonocardiales</taxon>
        <taxon>Pseudonocardiaceae</taxon>
        <taxon>Amycolatopsis</taxon>
        <taxon>Amycolatopsis methanolica group</taxon>
    </lineage>
</organism>
<keyword evidence="5 8" id="KW-1133">Transmembrane helix</keyword>
<feature type="transmembrane region" description="Helical" evidence="8">
    <location>
        <begin position="295"/>
        <end position="315"/>
    </location>
</feature>
<dbReference type="NCBIfam" id="NF046076">
    <property type="entry name" value="monocarbox_MctP"/>
    <property type="match status" value="1"/>
</dbReference>
<comment type="similarity">
    <text evidence="2 7">Belongs to the sodium:solute symporter (SSF) (TC 2.A.21) family.</text>
</comment>
<sequence>MALAQAPGSGLQWVELSVFVLLFLVVSVMGFVASRWRAAASLDHLDEWGLGGRKFGSWITWFLVGGDLYTAYTFVAVPALVFGAGALGFYALPYTVILYPIVFLPALRMWSVSRSRGYVTPADFVRGRYGSPTLALLIAITGIVATMPYIALQLVGLEAVLRTMGLNGGGIAGHLPLLIAFLVLALYTYQSGLRAPALIAFVKDGLIYIVILVAVFYLPSKLGGWSHIFDTSAQALSQPNPNTGKPKGSILLTGTNQLQYITLALGSALALFLYPHSLTGVLASRGRNVIKRNMIALPAYSLLLGLLALLGYVALTAGVKPITNAATGNADSNTVVPVLFDTQFPSWFAGIAFAAIGVGALVPAAIMSIAAANLWTRNIYKEYLKRDATPSQEAKQAKIASLVVKFGAVAFILFIDPQFSIDLQLIGGVLILQTLPAVAIALYTRWFHRLGLIAGWAVGMAWGIAMLYSIPNPNTKRAHFGGSALPLKDLSIFGWHPFPGSMVQIYPGFVALIANLVVAVIVTVIARSLKIFNGTDDTEGTDYHADEHDKDLRPIGAAH</sequence>
<keyword evidence="6 8" id="KW-0472">Membrane</keyword>
<evidence type="ECO:0000256" key="7">
    <source>
        <dbReference type="RuleBase" id="RU362091"/>
    </source>
</evidence>
<feature type="transmembrane region" description="Helical" evidence="8">
    <location>
        <begin position="347"/>
        <end position="376"/>
    </location>
</feature>
<dbReference type="CDD" id="cd10322">
    <property type="entry name" value="SLC5sbd"/>
    <property type="match status" value="1"/>
</dbReference>
<gene>
    <name evidence="9" type="ORF">AMETH_6966</name>
</gene>
<keyword evidence="3" id="KW-0813">Transport</keyword>
<dbReference type="PROSITE" id="PS50283">
    <property type="entry name" value="NA_SOLUT_SYMP_3"/>
    <property type="match status" value="1"/>
</dbReference>
<dbReference type="PANTHER" id="PTHR48086">
    <property type="entry name" value="SODIUM/PROLINE SYMPORTER-RELATED"/>
    <property type="match status" value="1"/>
</dbReference>
<dbReference type="PANTHER" id="PTHR48086:SF8">
    <property type="entry name" value="MONOCARBOXYLIC ACID PERMEASE"/>
    <property type="match status" value="1"/>
</dbReference>
<evidence type="ECO:0000256" key="6">
    <source>
        <dbReference type="ARBA" id="ARBA00023136"/>
    </source>
</evidence>
<keyword evidence="10" id="KW-1185">Reference proteome</keyword>
<dbReference type="Pfam" id="PF00474">
    <property type="entry name" value="SSF"/>
    <property type="match status" value="1"/>
</dbReference>
<dbReference type="GO" id="GO:0005886">
    <property type="term" value="C:plasma membrane"/>
    <property type="evidence" value="ECO:0007669"/>
    <property type="project" value="TreeGrafter"/>
</dbReference>
<dbReference type="Gene3D" id="1.20.1730.10">
    <property type="entry name" value="Sodium/glucose cotransporter"/>
    <property type="match status" value="1"/>
</dbReference>
<dbReference type="Proteomes" id="UP000062973">
    <property type="component" value="Chromosome"/>
</dbReference>
<name>A0A076N2J6_AMYME</name>
<evidence type="ECO:0000256" key="3">
    <source>
        <dbReference type="ARBA" id="ARBA00022448"/>
    </source>
</evidence>
<feature type="transmembrane region" description="Helical" evidence="8">
    <location>
        <begin position="171"/>
        <end position="189"/>
    </location>
</feature>
<dbReference type="GO" id="GO:0022857">
    <property type="term" value="F:transmembrane transporter activity"/>
    <property type="evidence" value="ECO:0007669"/>
    <property type="project" value="InterPro"/>
</dbReference>
<dbReference type="InterPro" id="IPR001734">
    <property type="entry name" value="Na/solute_symporter"/>
</dbReference>
<evidence type="ECO:0000256" key="8">
    <source>
        <dbReference type="SAM" id="Phobius"/>
    </source>
</evidence>
<dbReference type="EMBL" id="CP009110">
    <property type="protein sequence ID" value="AIJ27058.1"/>
    <property type="molecule type" value="Genomic_DNA"/>
</dbReference>
<dbReference type="eggNOG" id="COG0591">
    <property type="taxonomic scope" value="Bacteria"/>
</dbReference>
<feature type="transmembrane region" description="Helical" evidence="8">
    <location>
        <begin position="55"/>
        <end position="81"/>
    </location>
</feature>
<evidence type="ECO:0000256" key="2">
    <source>
        <dbReference type="ARBA" id="ARBA00006434"/>
    </source>
</evidence>
<evidence type="ECO:0000256" key="1">
    <source>
        <dbReference type="ARBA" id="ARBA00004141"/>
    </source>
</evidence>
<feature type="transmembrane region" description="Helical" evidence="8">
    <location>
        <begin position="450"/>
        <end position="470"/>
    </location>
</feature>
<keyword evidence="4 8" id="KW-0812">Transmembrane</keyword>
<dbReference type="HOGENOM" id="CLU_018808_15_0_11"/>
<dbReference type="KEGG" id="amq:AMETH_6966"/>
<feature type="transmembrane region" description="Helical" evidence="8">
    <location>
        <begin position="505"/>
        <end position="526"/>
    </location>
</feature>
<comment type="subcellular location">
    <subcellularLocation>
        <location evidence="1">Membrane</location>
        <topology evidence="1">Multi-pass membrane protein</topology>
    </subcellularLocation>
</comment>
<reference evidence="9 10" key="1">
    <citation type="submission" date="2014-07" db="EMBL/GenBank/DDBJ databases">
        <title>Whole Genome Sequence of the Amycolatopsis methanolica 239.</title>
        <authorList>
            <person name="Tang B."/>
        </authorList>
    </citation>
    <scope>NUCLEOTIDE SEQUENCE [LARGE SCALE GENOMIC DNA]</scope>
    <source>
        <strain evidence="9 10">239</strain>
    </source>
</reference>
<feature type="transmembrane region" description="Helical" evidence="8">
    <location>
        <begin position="397"/>
        <end position="415"/>
    </location>
</feature>
<dbReference type="InterPro" id="IPR038377">
    <property type="entry name" value="Na/Glc_symporter_sf"/>
</dbReference>
<evidence type="ECO:0000256" key="4">
    <source>
        <dbReference type="ARBA" id="ARBA00022692"/>
    </source>
</evidence>
<dbReference type="PATRIC" id="fig|1068978.7.peg.7481"/>
<feature type="transmembrane region" description="Helical" evidence="8">
    <location>
        <begin position="421"/>
        <end position="443"/>
    </location>
</feature>
<dbReference type="STRING" id="1068978.AMETH_6966"/>
<feature type="transmembrane region" description="Helical" evidence="8">
    <location>
        <begin position="16"/>
        <end position="34"/>
    </location>
</feature>
<dbReference type="RefSeq" id="WP_017985836.1">
    <property type="nucleotide sequence ID" value="NZ_AQUL01000001.1"/>
</dbReference>
<feature type="transmembrane region" description="Helical" evidence="8">
    <location>
        <begin position="134"/>
        <end position="151"/>
    </location>
</feature>
<feature type="transmembrane region" description="Helical" evidence="8">
    <location>
        <begin position="260"/>
        <end position="283"/>
    </location>
</feature>
<protein>
    <submittedName>
        <fullName evidence="9">Solute:Na+ symporter, SSS family</fullName>
    </submittedName>
</protein>
<evidence type="ECO:0000313" key="9">
    <source>
        <dbReference type="EMBL" id="AIJ27058.1"/>
    </source>
</evidence>
<proteinExistence type="inferred from homology"/>
<dbReference type="OrthoDB" id="3636885at2"/>
<accession>A0A076N2J6</accession>